<dbReference type="PROSITE" id="PS50928">
    <property type="entry name" value="ABC_TM1"/>
    <property type="match status" value="1"/>
</dbReference>
<evidence type="ECO:0000256" key="4">
    <source>
        <dbReference type="ARBA" id="ARBA00022692"/>
    </source>
</evidence>
<dbReference type="PANTHER" id="PTHR30193:SF37">
    <property type="entry name" value="INNER MEMBRANE ABC TRANSPORTER PERMEASE PROTEIN YCJO"/>
    <property type="match status" value="1"/>
</dbReference>
<dbReference type="InterPro" id="IPR051393">
    <property type="entry name" value="ABC_transporter_permease"/>
</dbReference>
<feature type="region of interest" description="Disordered" evidence="7">
    <location>
        <begin position="1"/>
        <end position="23"/>
    </location>
</feature>
<keyword evidence="6 8" id="KW-0472">Membrane</keyword>
<protein>
    <recommendedName>
        <fullName evidence="9">ABC transmembrane type-1 domain-containing protein</fullName>
    </recommendedName>
</protein>
<evidence type="ECO:0000256" key="8">
    <source>
        <dbReference type="SAM" id="Phobius"/>
    </source>
</evidence>
<evidence type="ECO:0000256" key="5">
    <source>
        <dbReference type="ARBA" id="ARBA00022989"/>
    </source>
</evidence>
<feature type="non-terminal residue" evidence="10">
    <location>
        <position position="1"/>
    </location>
</feature>
<gene>
    <name evidence="10" type="ORF">METZ01_LOCUS10333</name>
</gene>
<dbReference type="Pfam" id="PF00528">
    <property type="entry name" value="BPD_transp_1"/>
    <property type="match status" value="1"/>
</dbReference>
<reference evidence="10" key="1">
    <citation type="submission" date="2018-05" db="EMBL/GenBank/DDBJ databases">
        <authorList>
            <person name="Lanie J.A."/>
            <person name="Ng W.-L."/>
            <person name="Kazmierczak K.M."/>
            <person name="Andrzejewski T.M."/>
            <person name="Davidsen T.M."/>
            <person name="Wayne K.J."/>
            <person name="Tettelin H."/>
            <person name="Glass J.I."/>
            <person name="Rusch D."/>
            <person name="Podicherti R."/>
            <person name="Tsui H.-C.T."/>
            <person name="Winkler M.E."/>
        </authorList>
    </citation>
    <scope>NUCLEOTIDE SEQUENCE</scope>
</reference>
<dbReference type="InterPro" id="IPR035906">
    <property type="entry name" value="MetI-like_sf"/>
</dbReference>
<keyword evidence="4 8" id="KW-0812">Transmembrane</keyword>
<dbReference type="PANTHER" id="PTHR30193">
    <property type="entry name" value="ABC TRANSPORTER PERMEASE PROTEIN"/>
    <property type="match status" value="1"/>
</dbReference>
<feature type="transmembrane region" description="Helical" evidence="8">
    <location>
        <begin position="265"/>
        <end position="284"/>
    </location>
</feature>
<dbReference type="InterPro" id="IPR000515">
    <property type="entry name" value="MetI-like"/>
</dbReference>
<feature type="transmembrane region" description="Helical" evidence="8">
    <location>
        <begin position="110"/>
        <end position="128"/>
    </location>
</feature>
<feature type="transmembrane region" description="Helical" evidence="8">
    <location>
        <begin position="365"/>
        <end position="386"/>
    </location>
</feature>
<evidence type="ECO:0000259" key="9">
    <source>
        <dbReference type="PROSITE" id="PS50928"/>
    </source>
</evidence>
<dbReference type="EMBL" id="UINC01000559">
    <property type="protein sequence ID" value="SUZ57479.1"/>
    <property type="molecule type" value="Genomic_DNA"/>
</dbReference>
<dbReference type="Gene3D" id="1.10.3720.10">
    <property type="entry name" value="MetI-like"/>
    <property type="match status" value="2"/>
</dbReference>
<evidence type="ECO:0000256" key="6">
    <source>
        <dbReference type="ARBA" id="ARBA00023136"/>
    </source>
</evidence>
<evidence type="ECO:0000256" key="2">
    <source>
        <dbReference type="ARBA" id="ARBA00022448"/>
    </source>
</evidence>
<feature type="transmembrane region" description="Helical" evidence="8">
    <location>
        <begin position="140"/>
        <end position="162"/>
    </location>
</feature>
<feature type="transmembrane region" description="Helical" evidence="8">
    <location>
        <begin position="305"/>
        <end position="323"/>
    </location>
</feature>
<feature type="transmembrane region" description="Helical" evidence="8">
    <location>
        <begin position="203"/>
        <end position="224"/>
    </location>
</feature>
<dbReference type="AlphaFoldDB" id="A0A381NT56"/>
<evidence type="ECO:0000313" key="10">
    <source>
        <dbReference type="EMBL" id="SUZ57479.1"/>
    </source>
</evidence>
<comment type="subcellular location">
    <subcellularLocation>
        <location evidence="1">Cell membrane</location>
        <topology evidence="1">Multi-pass membrane protein</topology>
    </subcellularLocation>
</comment>
<dbReference type="SUPFAM" id="SSF161098">
    <property type="entry name" value="MetI-like"/>
    <property type="match status" value="2"/>
</dbReference>
<dbReference type="GO" id="GO:0055085">
    <property type="term" value="P:transmembrane transport"/>
    <property type="evidence" value="ECO:0007669"/>
    <property type="project" value="InterPro"/>
</dbReference>
<accession>A0A381NT56</accession>
<evidence type="ECO:0000256" key="7">
    <source>
        <dbReference type="SAM" id="MobiDB-lite"/>
    </source>
</evidence>
<feature type="transmembrane region" description="Helical" evidence="8">
    <location>
        <begin position="48"/>
        <end position="68"/>
    </location>
</feature>
<name>A0A381NT56_9ZZZZ</name>
<evidence type="ECO:0000256" key="3">
    <source>
        <dbReference type="ARBA" id="ARBA00022475"/>
    </source>
</evidence>
<keyword evidence="5 8" id="KW-1133">Transmembrane helix</keyword>
<organism evidence="10">
    <name type="scientific">marine metagenome</name>
    <dbReference type="NCBI Taxonomy" id="408172"/>
    <lineage>
        <taxon>unclassified sequences</taxon>
        <taxon>metagenomes</taxon>
        <taxon>ecological metagenomes</taxon>
    </lineage>
</organism>
<dbReference type="GO" id="GO:0005886">
    <property type="term" value="C:plasma membrane"/>
    <property type="evidence" value="ECO:0007669"/>
    <property type="project" value="UniProtKB-SubCell"/>
</dbReference>
<evidence type="ECO:0000256" key="1">
    <source>
        <dbReference type="ARBA" id="ARBA00004651"/>
    </source>
</evidence>
<proteinExistence type="predicted"/>
<sequence length="393" mass="43873">VNTSEIAPNKDRPGPEAPAGSLFSASKRDSAWSEWVDRQSRTLFISPAVFLILVFSIFPLVASLLISFTRIRPRVGGYQIRWVGLKNFKKLFTGSEQSHLLGTMEGGISLLGWTAIIVVAALLLWWLYRYVRQEFKVVGFIGRIVTTAAALAFTILFATTLLSGRQFGTMPMTLVYVLFGCSLQFLIGLGLAYVCTQPIRGRAFFSTLFFIPITITPVGIAYQWRMLADMNKGPVAPLWEWMGLGEFAWGSLAWPARSMVMISDAWMWIPFIFVVMLAALETVSRDLTEAAEVDGAGKWLIFRDITLPQIAPVAGTILLIRWIEGFKLVDIPNILTNGGPGIATETLTMHSWTQWRTLDFAGSSAVAYTLLFVSVVICVSFFNLVIRRYSRRQ</sequence>
<feature type="transmembrane region" description="Helical" evidence="8">
    <location>
        <begin position="174"/>
        <end position="196"/>
    </location>
</feature>
<feature type="domain" description="ABC transmembrane type-1" evidence="9">
    <location>
        <begin position="170"/>
        <end position="383"/>
    </location>
</feature>
<dbReference type="CDD" id="cd06261">
    <property type="entry name" value="TM_PBP2"/>
    <property type="match status" value="1"/>
</dbReference>
<keyword evidence="2" id="KW-0813">Transport</keyword>
<keyword evidence="3" id="KW-1003">Cell membrane</keyword>